<name>A0A8S1V777_PAROT</name>
<comment type="caution">
    <text evidence="1">The sequence shown here is derived from an EMBL/GenBank/DDBJ whole genome shotgun (WGS) entry which is preliminary data.</text>
</comment>
<protein>
    <submittedName>
        <fullName evidence="1">Uncharacterized protein</fullName>
    </submittedName>
</protein>
<dbReference type="EMBL" id="CAJJDP010000059">
    <property type="protein sequence ID" value="CAD8172243.1"/>
    <property type="molecule type" value="Genomic_DNA"/>
</dbReference>
<sequence length="81" mass="9824">MIISYNLRSIQRVQKITNQSEAEQMYYYNCHQLNTTSAIKLNNNHMRSNVIYICYLTLKNEIFGHAKQYFKHFFQYTVSYI</sequence>
<proteinExistence type="predicted"/>
<dbReference type="AlphaFoldDB" id="A0A8S1V777"/>
<organism evidence="1 2">
    <name type="scientific">Paramecium octaurelia</name>
    <dbReference type="NCBI Taxonomy" id="43137"/>
    <lineage>
        <taxon>Eukaryota</taxon>
        <taxon>Sar</taxon>
        <taxon>Alveolata</taxon>
        <taxon>Ciliophora</taxon>
        <taxon>Intramacronucleata</taxon>
        <taxon>Oligohymenophorea</taxon>
        <taxon>Peniculida</taxon>
        <taxon>Parameciidae</taxon>
        <taxon>Paramecium</taxon>
    </lineage>
</organism>
<dbReference type="Proteomes" id="UP000683925">
    <property type="component" value="Unassembled WGS sequence"/>
</dbReference>
<reference evidence="1" key="1">
    <citation type="submission" date="2021-01" db="EMBL/GenBank/DDBJ databases">
        <authorList>
            <consortium name="Genoscope - CEA"/>
            <person name="William W."/>
        </authorList>
    </citation>
    <scope>NUCLEOTIDE SEQUENCE</scope>
</reference>
<keyword evidence="2" id="KW-1185">Reference proteome</keyword>
<accession>A0A8S1V777</accession>
<evidence type="ECO:0000313" key="1">
    <source>
        <dbReference type="EMBL" id="CAD8172243.1"/>
    </source>
</evidence>
<gene>
    <name evidence="1" type="ORF">POCTA_138.1.T0600005</name>
</gene>
<evidence type="ECO:0000313" key="2">
    <source>
        <dbReference type="Proteomes" id="UP000683925"/>
    </source>
</evidence>